<evidence type="ECO:0000256" key="2">
    <source>
        <dbReference type="ARBA" id="ARBA00007375"/>
    </source>
</evidence>
<organism evidence="7">
    <name type="scientific">Nakamurella sp. A5-74</name>
    <dbReference type="NCBI Taxonomy" id="3158264"/>
    <lineage>
        <taxon>Bacteria</taxon>
        <taxon>Bacillati</taxon>
        <taxon>Actinomycetota</taxon>
        <taxon>Actinomycetes</taxon>
        <taxon>Nakamurellales</taxon>
        <taxon>Nakamurellaceae</taxon>
        <taxon>Nakamurella</taxon>
    </lineage>
</organism>
<name>A0AAU8DMH1_9ACTN</name>
<accession>A0AAU8DMH1</accession>
<evidence type="ECO:0000256" key="5">
    <source>
        <dbReference type="ARBA" id="ARBA00023136"/>
    </source>
</evidence>
<evidence type="ECO:0000256" key="3">
    <source>
        <dbReference type="ARBA" id="ARBA00022692"/>
    </source>
</evidence>
<evidence type="ECO:0000256" key="1">
    <source>
        <dbReference type="ARBA" id="ARBA00004141"/>
    </source>
</evidence>
<dbReference type="AlphaFoldDB" id="A0AAU8DMH1"/>
<keyword evidence="5 6" id="KW-0472">Membrane</keyword>
<feature type="transmembrane region" description="Helical" evidence="6">
    <location>
        <begin position="78"/>
        <end position="99"/>
    </location>
</feature>
<gene>
    <name evidence="7" type="ORF">ABLG96_16790</name>
</gene>
<sequence length="215" mass="21489">MPTLFRVTATLDVVAAAVGTPTARRARSFTKTALMPVLGFSALRRGPGTRSRGAGTAAVGLGLSWCGDVALLRTDENAFVVGLGAFLGGHLAYGAGFGAAGGVDGLRKTPLLGVPALAVAGAGAAALLPVAGSLRAPVAGYIGVITAMTALAIGTRRPTAIAGAALFCASDLLLGLSRFRTLPFPQSVVDAVVMLTYCAAQELIVRSLLESPGNG</sequence>
<dbReference type="GO" id="GO:0016787">
    <property type="term" value="F:hydrolase activity"/>
    <property type="evidence" value="ECO:0007669"/>
    <property type="project" value="TreeGrafter"/>
</dbReference>
<evidence type="ECO:0000256" key="6">
    <source>
        <dbReference type="SAM" id="Phobius"/>
    </source>
</evidence>
<reference evidence="7" key="1">
    <citation type="submission" date="2024-05" db="EMBL/GenBank/DDBJ databases">
        <authorList>
            <person name="Cai S.Y."/>
            <person name="Jin L.M."/>
            <person name="Li H.R."/>
        </authorList>
    </citation>
    <scope>NUCLEOTIDE SEQUENCE</scope>
    <source>
        <strain evidence="7">A5-74</strain>
    </source>
</reference>
<dbReference type="PANTHER" id="PTHR31885">
    <property type="entry name" value="GH04784P"/>
    <property type="match status" value="1"/>
</dbReference>
<dbReference type="GO" id="GO:0016020">
    <property type="term" value="C:membrane"/>
    <property type="evidence" value="ECO:0007669"/>
    <property type="project" value="UniProtKB-SubCell"/>
</dbReference>
<comment type="similarity">
    <text evidence="2">Belongs to the TMEM86 family.</text>
</comment>
<evidence type="ECO:0000256" key="4">
    <source>
        <dbReference type="ARBA" id="ARBA00022989"/>
    </source>
</evidence>
<feature type="transmembrane region" description="Helical" evidence="6">
    <location>
        <begin position="138"/>
        <end position="154"/>
    </location>
</feature>
<dbReference type="InterPro" id="IPR012506">
    <property type="entry name" value="TMEM86B-like"/>
</dbReference>
<comment type="subcellular location">
    <subcellularLocation>
        <location evidence="1">Membrane</location>
        <topology evidence="1">Multi-pass membrane protein</topology>
    </subcellularLocation>
</comment>
<feature type="transmembrane region" description="Helical" evidence="6">
    <location>
        <begin position="111"/>
        <end position="132"/>
    </location>
</feature>
<keyword evidence="4 6" id="KW-1133">Transmembrane helix</keyword>
<dbReference type="RefSeq" id="WP_353648475.1">
    <property type="nucleotide sequence ID" value="NZ_CP159218.1"/>
</dbReference>
<keyword evidence="3 6" id="KW-0812">Transmembrane</keyword>
<proteinExistence type="inferred from homology"/>
<evidence type="ECO:0000313" key="7">
    <source>
        <dbReference type="EMBL" id="XCG62860.1"/>
    </source>
</evidence>
<dbReference type="Pfam" id="PF07947">
    <property type="entry name" value="YhhN"/>
    <property type="match status" value="1"/>
</dbReference>
<dbReference type="PANTHER" id="PTHR31885:SF6">
    <property type="entry name" value="GH04784P"/>
    <property type="match status" value="1"/>
</dbReference>
<protein>
    <submittedName>
        <fullName evidence="7">Lysoplasmalogenase</fullName>
    </submittedName>
</protein>
<dbReference type="EMBL" id="CP159218">
    <property type="protein sequence ID" value="XCG62860.1"/>
    <property type="molecule type" value="Genomic_DNA"/>
</dbReference>